<dbReference type="PANTHER" id="PTHR13355:SF11">
    <property type="entry name" value="GLUCOSAMINE 6-PHOSPHATE N-ACETYLTRANSFERASE"/>
    <property type="match status" value="1"/>
</dbReference>
<dbReference type="AlphaFoldDB" id="A0A1R4B3C7"/>
<dbReference type="EC" id="2.3.1.-" evidence="2"/>
<dbReference type="PROSITE" id="PS51186">
    <property type="entry name" value="GNAT"/>
    <property type="match status" value="1"/>
</dbReference>
<dbReference type="InterPro" id="IPR016181">
    <property type="entry name" value="Acyl_CoA_acyltransferase"/>
</dbReference>
<keyword evidence="2" id="KW-0808">Transferase</keyword>
<dbReference type="RefSeq" id="WP_077313514.1">
    <property type="nucleotide sequence ID" value="NZ_AP024887.1"/>
</dbReference>
<dbReference type="OrthoDB" id="9796171at2"/>
<dbReference type="PANTHER" id="PTHR13355">
    <property type="entry name" value="GLUCOSAMINE 6-PHOSPHATE N-ACETYLTRANSFERASE"/>
    <property type="match status" value="1"/>
</dbReference>
<dbReference type="CDD" id="cd04301">
    <property type="entry name" value="NAT_SF"/>
    <property type="match status" value="1"/>
</dbReference>
<dbReference type="STRING" id="1918946.VPAL9027_01386"/>
<keyword evidence="2" id="KW-0012">Acyltransferase</keyword>
<keyword evidence="3" id="KW-1185">Reference proteome</keyword>
<protein>
    <submittedName>
        <fullName evidence="2">Putative N-acetyltransferase YjcF</fullName>
        <ecNumber evidence="2">2.3.1.-</ecNumber>
    </submittedName>
</protein>
<evidence type="ECO:0000313" key="2">
    <source>
        <dbReference type="EMBL" id="SJL83420.1"/>
    </source>
</evidence>
<feature type="domain" description="N-acetyltransferase" evidence="1">
    <location>
        <begin position="3"/>
        <end position="142"/>
    </location>
</feature>
<dbReference type="Gene3D" id="3.40.630.30">
    <property type="match status" value="1"/>
</dbReference>
<dbReference type="GO" id="GO:0004343">
    <property type="term" value="F:glucosamine 6-phosphate N-acetyltransferase activity"/>
    <property type="evidence" value="ECO:0007669"/>
    <property type="project" value="TreeGrafter"/>
</dbReference>
<dbReference type="Proteomes" id="UP000189475">
    <property type="component" value="Unassembled WGS sequence"/>
</dbReference>
<sequence>MEVIIGKSSDLIEKAHAIRYQVFTVEQNIPNDLDFDGLDGIATHVLVVENNQSIATARLNINSDGYSVMARVAVIEEYRGYGVASIVVKALIEYAQKQGVQLIEIHAHTYLRSFYERFGFVYIQEVEVVGEHQLIEMHYPVADITNL</sequence>
<organism evidence="2 3">
    <name type="scientific">Vibrio palustris</name>
    <dbReference type="NCBI Taxonomy" id="1918946"/>
    <lineage>
        <taxon>Bacteria</taxon>
        <taxon>Pseudomonadati</taxon>
        <taxon>Pseudomonadota</taxon>
        <taxon>Gammaproteobacteria</taxon>
        <taxon>Vibrionales</taxon>
        <taxon>Vibrionaceae</taxon>
        <taxon>Vibrio</taxon>
    </lineage>
</organism>
<gene>
    <name evidence="2" type="primary">yjcF_2</name>
    <name evidence="2" type="ORF">VPAL9027_01386</name>
</gene>
<reference evidence="2 3" key="1">
    <citation type="submission" date="2017-02" db="EMBL/GenBank/DDBJ databases">
        <authorList>
            <person name="Peterson S.W."/>
        </authorList>
    </citation>
    <scope>NUCLEOTIDE SEQUENCE [LARGE SCALE GENOMIC DNA]</scope>
    <source>
        <strain evidence="2 3">CECT 9027</strain>
    </source>
</reference>
<evidence type="ECO:0000313" key="3">
    <source>
        <dbReference type="Proteomes" id="UP000189475"/>
    </source>
</evidence>
<accession>A0A1R4B3C7</accession>
<dbReference type="EMBL" id="FUFT01000002">
    <property type="protein sequence ID" value="SJL83420.1"/>
    <property type="molecule type" value="Genomic_DNA"/>
</dbReference>
<name>A0A1R4B3C7_9VIBR</name>
<dbReference type="SUPFAM" id="SSF55729">
    <property type="entry name" value="Acyl-CoA N-acyltransferases (Nat)"/>
    <property type="match status" value="1"/>
</dbReference>
<evidence type="ECO:0000259" key="1">
    <source>
        <dbReference type="PROSITE" id="PS51186"/>
    </source>
</evidence>
<dbReference type="InterPro" id="IPR000182">
    <property type="entry name" value="GNAT_dom"/>
</dbReference>
<proteinExistence type="predicted"/>
<dbReference type="Pfam" id="PF00583">
    <property type="entry name" value="Acetyltransf_1"/>
    <property type="match status" value="1"/>
</dbReference>
<dbReference type="InterPro" id="IPR039143">
    <property type="entry name" value="GNPNAT1-like"/>
</dbReference>